<dbReference type="KEGG" id="sus:Acid_7567"/>
<proteinExistence type="inferred from homology"/>
<dbReference type="GO" id="GO:0015562">
    <property type="term" value="F:efflux transmembrane transporter activity"/>
    <property type="evidence" value="ECO:0007669"/>
    <property type="project" value="InterPro"/>
</dbReference>
<evidence type="ECO:0000256" key="9">
    <source>
        <dbReference type="SAM" id="SignalP"/>
    </source>
</evidence>
<dbReference type="InterPro" id="IPR051906">
    <property type="entry name" value="TolC-like"/>
</dbReference>
<protein>
    <submittedName>
        <fullName evidence="10">Outer membrane efflux protein</fullName>
    </submittedName>
</protein>
<dbReference type="SUPFAM" id="SSF56954">
    <property type="entry name" value="Outer membrane efflux proteins (OEP)"/>
    <property type="match status" value="1"/>
</dbReference>
<keyword evidence="7" id="KW-0998">Cell outer membrane</keyword>
<dbReference type="HOGENOM" id="CLU_012817_10_6_0"/>
<feature type="coiled-coil region" evidence="8">
    <location>
        <begin position="194"/>
        <end position="221"/>
    </location>
</feature>
<dbReference type="eggNOG" id="COG1538">
    <property type="taxonomic scope" value="Bacteria"/>
</dbReference>
<gene>
    <name evidence="10" type="ordered locus">Acid_7567</name>
</gene>
<dbReference type="InterPro" id="IPR028351">
    <property type="entry name" value="CyaE"/>
</dbReference>
<dbReference type="GO" id="GO:1990281">
    <property type="term" value="C:efflux pump complex"/>
    <property type="evidence" value="ECO:0007669"/>
    <property type="project" value="TreeGrafter"/>
</dbReference>
<evidence type="ECO:0000256" key="1">
    <source>
        <dbReference type="ARBA" id="ARBA00004442"/>
    </source>
</evidence>
<feature type="signal peptide" evidence="9">
    <location>
        <begin position="1"/>
        <end position="21"/>
    </location>
</feature>
<dbReference type="GO" id="GO:0015288">
    <property type="term" value="F:porin activity"/>
    <property type="evidence" value="ECO:0007669"/>
    <property type="project" value="TreeGrafter"/>
</dbReference>
<reference evidence="10" key="1">
    <citation type="submission" date="2006-10" db="EMBL/GenBank/DDBJ databases">
        <title>Complete sequence of Solibacter usitatus Ellin6076.</title>
        <authorList>
            <consortium name="US DOE Joint Genome Institute"/>
            <person name="Copeland A."/>
            <person name="Lucas S."/>
            <person name="Lapidus A."/>
            <person name="Barry K."/>
            <person name="Detter J.C."/>
            <person name="Glavina del Rio T."/>
            <person name="Hammon N."/>
            <person name="Israni S."/>
            <person name="Dalin E."/>
            <person name="Tice H."/>
            <person name="Pitluck S."/>
            <person name="Thompson L.S."/>
            <person name="Brettin T."/>
            <person name="Bruce D."/>
            <person name="Han C."/>
            <person name="Tapia R."/>
            <person name="Gilna P."/>
            <person name="Schmutz J."/>
            <person name="Larimer F."/>
            <person name="Land M."/>
            <person name="Hauser L."/>
            <person name="Kyrpides N."/>
            <person name="Mikhailova N."/>
            <person name="Janssen P.H."/>
            <person name="Kuske C.R."/>
            <person name="Richardson P."/>
        </authorList>
    </citation>
    <scope>NUCLEOTIDE SEQUENCE</scope>
    <source>
        <strain evidence="10">Ellin6076</strain>
    </source>
</reference>
<keyword evidence="9" id="KW-0732">Signal</keyword>
<evidence type="ECO:0000256" key="8">
    <source>
        <dbReference type="SAM" id="Coils"/>
    </source>
</evidence>
<dbReference type="STRING" id="234267.Acid_7567"/>
<keyword evidence="4" id="KW-1134">Transmembrane beta strand</keyword>
<keyword evidence="8" id="KW-0175">Coiled coil</keyword>
<evidence type="ECO:0000256" key="6">
    <source>
        <dbReference type="ARBA" id="ARBA00023136"/>
    </source>
</evidence>
<dbReference type="InterPro" id="IPR003423">
    <property type="entry name" value="OMP_efflux"/>
</dbReference>
<comment type="similarity">
    <text evidence="2">Belongs to the outer membrane factor (OMF) (TC 1.B.17) family.</text>
</comment>
<dbReference type="PANTHER" id="PTHR30026">
    <property type="entry name" value="OUTER MEMBRANE PROTEIN TOLC"/>
    <property type="match status" value="1"/>
</dbReference>
<keyword evidence="3" id="KW-0813">Transport</keyword>
<dbReference type="GO" id="GO:0009279">
    <property type="term" value="C:cell outer membrane"/>
    <property type="evidence" value="ECO:0007669"/>
    <property type="project" value="UniProtKB-SubCell"/>
</dbReference>
<organism evidence="10">
    <name type="scientific">Solibacter usitatus (strain Ellin6076)</name>
    <dbReference type="NCBI Taxonomy" id="234267"/>
    <lineage>
        <taxon>Bacteria</taxon>
        <taxon>Pseudomonadati</taxon>
        <taxon>Acidobacteriota</taxon>
        <taxon>Terriglobia</taxon>
        <taxon>Bryobacterales</taxon>
        <taxon>Solibacteraceae</taxon>
        <taxon>Candidatus Solibacter</taxon>
    </lineage>
</organism>
<dbReference type="AlphaFoldDB" id="Q01PE5"/>
<dbReference type="InParanoid" id="Q01PE5"/>
<evidence type="ECO:0000256" key="3">
    <source>
        <dbReference type="ARBA" id="ARBA00022448"/>
    </source>
</evidence>
<dbReference type="OrthoDB" id="107009at2"/>
<dbReference type="Gene3D" id="1.20.1600.10">
    <property type="entry name" value="Outer membrane efflux proteins (OEP)"/>
    <property type="match status" value="1"/>
</dbReference>
<comment type="subcellular location">
    <subcellularLocation>
        <location evidence="1">Cell outer membrane</location>
    </subcellularLocation>
</comment>
<dbReference type="PIRSF" id="PIRSF001892">
    <property type="entry name" value="CyaE"/>
    <property type="match status" value="1"/>
</dbReference>
<evidence type="ECO:0000313" key="10">
    <source>
        <dbReference type="EMBL" id="ABJ88475.1"/>
    </source>
</evidence>
<name>Q01PE5_SOLUE</name>
<dbReference type="Pfam" id="PF02321">
    <property type="entry name" value="OEP"/>
    <property type="match status" value="2"/>
</dbReference>
<dbReference type="EMBL" id="CP000473">
    <property type="protein sequence ID" value="ABJ88475.1"/>
    <property type="molecule type" value="Genomic_DNA"/>
</dbReference>
<feature type="chain" id="PRO_5004162453" evidence="9">
    <location>
        <begin position="22"/>
        <end position="428"/>
    </location>
</feature>
<sequence length="428" mass="45581" precursor="true">MRSSLLMLAAVAACGAQVAVAQPPMHLTLAQAEQLAIQNNPQFSAARYNAAAAYQVAPQYKAAYSPNFSGNLTGVGADNGSRLAAGGLNNPVVYNRIGSGLTVGQMITDFGRTSNLIAMAKLNASAQDQLTESTRAQILLATGRAYFAVLRAHSVLTVATQTVAARQTVVDQVTALAESKLKSTLDVSFANVNLADAKLLLVQAQNDLKAAEADLATAIGLPNEAGFDLAEEPMPSQLPDKPADLIRQAIQNRPELKDLRLEQSAAQRFTKAEHALYYPSIGVVGTAGFVPTGVENVPGRYGAIGMNVSIPIFNGGLFKARQTEAEMKAKAAGENVNDLQNRVTRDVRVAWLNATTAYDRMALTRQLLDQATSALELAQIRYDNALGSIVELSTAQLNLTAAQIAVANAHYDYQTQRVIVDYQTGVLH</sequence>
<evidence type="ECO:0000256" key="5">
    <source>
        <dbReference type="ARBA" id="ARBA00022692"/>
    </source>
</evidence>
<dbReference type="PANTHER" id="PTHR30026:SF20">
    <property type="entry name" value="OUTER MEMBRANE PROTEIN TOLC"/>
    <property type="match status" value="1"/>
</dbReference>
<keyword evidence="6" id="KW-0472">Membrane</keyword>
<evidence type="ECO:0000256" key="7">
    <source>
        <dbReference type="ARBA" id="ARBA00023237"/>
    </source>
</evidence>
<keyword evidence="5" id="KW-0812">Transmembrane</keyword>
<accession>Q01PE5</accession>
<evidence type="ECO:0000256" key="2">
    <source>
        <dbReference type="ARBA" id="ARBA00007613"/>
    </source>
</evidence>
<evidence type="ECO:0000256" key="4">
    <source>
        <dbReference type="ARBA" id="ARBA00022452"/>
    </source>
</evidence>
<dbReference type="FunCoup" id="Q01PE5">
    <property type="interactions" value="296"/>
</dbReference>